<evidence type="ECO:0008006" key="4">
    <source>
        <dbReference type="Google" id="ProtNLM"/>
    </source>
</evidence>
<dbReference type="PROSITE" id="PS51257">
    <property type="entry name" value="PROKAR_LIPOPROTEIN"/>
    <property type="match status" value="1"/>
</dbReference>
<keyword evidence="1" id="KW-0732">Signal</keyword>
<evidence type="ECO:0000313" key="2">
    <source>
        <dbReference type="EMBL" id="MBC5992874.1"/>
    </source>
</evidence>
<evidence type="ECO:0000313" key="3">
    <source>
        <dbReference type="Proteomes" id="UP000603640"/>
    </source>
</evidence>
<dbReference type="Proteomes" id="UP000603640">
    <property type="component" value="Unassembled WGS sequence"/>
</dbReference>
<accession>A0A923SIJ1</accession>
<dbReference type="AlphaFoldDB" id="A0A923SIJ1"/>
<feature type="chain" id="PRO_5037873354" description="Lipocalin-like domain-containing protein" evidence="1">
    <location>
        <begin position="23"/>
        <end position="150"/>
    </location>
</feature>
<comment type="caution">
    <text evidence="2">The sequence shown here is derived from an EMBL/GenBank/DDBJ whole genome shotgun (WGS) entry which is preliminary data.</text>
</comment>
<proteinExistence type="predicted"/>
<sequence length="150" mass="16665">MKKTTYVVYLGFIALTTLTACFEVEEPAPSFDAESVKASVQGRWAVEKVSNKLCRDNSCTSNTVAGTPQEYFEFRADSAYVLRTGASINATLCDAYKAEYDQGGVILLSNASRKERFKIVELKANKAVMESTFTGRDPAAVFTDTYYLYR</sequence>
<gene>
    <name evidence="2" type="ORF">H8S84_08515</name>
</gene>
<organism evidence="2 3">
    <name type="scientific">Pontibacter cellulosilyticus</name>
    <dbReference type="NCBI Taxonomy" id="1720253"/>
    <lineage>
        <taxon>Bacteria</taxon>
        <taxon>Pseudomonadati</taxon>
        <taxon>Bacteroidota</taxon>
        <taxon>Cytophagia</taxon>
        <taxon>Cytophagales</taxon>
        <taxon>Hymenobacteraceae</taxon>
        <taxon>Pontibacter</taxon>
    </lineage>
</organism>
<dbReference type="RefSeq" id="WP_187066902.1">
    <property type="nucleotide sequence ID" value="NZ_JACRVF010000002.1"/>
</dbReference>
<reference evidence="2" key="1">
    <citation type="submission" date="2020-08" db="EMBL/GenBank/DDBJ databases">
        <title>Pontibacter sp. SD6 16S ribosomal RNA gene Genome sequencing and assembly.</title>
        <authorList>
            <person name="Kang M."/>
        </authorList>
    </citation>
    <scope>NUCLEOTIDE SEQUENCE</scope>
    <source>
        <strain evidence="2">SD6</strain>
    </source>
</reference>
<dbReference type="EMBL" id="JACRVF010000002">
    <property type="protein sequence ID" value="MBC5992874.1"/>
    <property type="molecule type" value="Genomic_DNA"/>
</dbReference>
<keyword evidence="3" id="KW-1185">Reference proteome</keyword>
<evidence type="ECO:0000256" key="1">
    <source>
        <dbReference type="SAM" id="SignalP"/>
    </source>
</evidence>
<protein>
    <recommendedName>
        <fullName evidence="4">Lipocalin-like domain-containing protein</fullName>
    </recommendedName>
</protein>
<name>A0A923SIJ1_9BACT</name>
<feature type="signal peptide" evidence="1">
    <location>
        <begin position="1"/>
        <end position="22"/>
    </location>
</feature>